<reference evidence="1 2" key="1">
    <citation type="submission" date="2016-12" db="EMBL/GenBank/DDBJ databases">
        <authorList>
            <person name="Song W.-J."/>
            <person name="Kurnit D.M."/>
        </authorList>
    </citation>
    <scope>NUCLEOTIDE SEQUENCE [LARGE SCALE GENOMIC DNA]</scope>
    <source>
        <strain evidence="1 2">ATCC 43942</strain>
    </source>
</reference>
<dbReference type="EMBL" id="CP018835">
    <property type="protein sequence ID" value="ASA54595.1"/>
    <property type="molecule type" value="Genomic_DNA"/>
</dbReference>
<sequence>MMYAELVDMEDFTFMMGKFGISASHQNTANQVHTDSDELKGQIKAWLNQADERALCAFWETIDRIEDDGILLPDVENIICWSRQYYASR</sequence>
<dbReference type="AlphaFoldDB" id="A0A1Z2SBQ6"/>
<protein>
    <submittedName>
        <fullName evidence="1">Uncharacterized protein</fullName>
    </submittedName>
</protein>
<evidence type="ECO:0000313" key="2">
    <source>
        <dbReference type="Proteomes" id="UP000196708"/>
    </source>
</evidence>
<proteinExistence type="predicted"/>
<accession>A0A1Z2SBQ6</accession>
<dbReference type="KEGG" id="vga:BSQ33_01840"/>
<gene>
    <name evidence="1" type="ORF">BSQ33_01840</name>
</gene>
<organism evidence="1 2">
    <name type="scientific">Vibrio gazogenes</name>
    <dbReference type="NCBI Taxonomy" id="687"/>
    <lineage>
        <taxon>Bacteria</taxon>
        <taxon>Pseudomonadati</taxon>
        <taxon>Pseudomonadota</taxon>
        <taxon>Gammaproteobacteria</taxon>
        <taxon>Vibrionales</taxon>
        <taxon>Vibrionaceae</taxon>
        <taxon>Vibrio</taxon>
    </lineage>
</organism>
<evidence type="ECO:0000313" key="1">
    <source>
        <dbReference type="EMBL" id="ASA54595.1"/>
    </source>
</evidence>
<dbReference type="Proteomes" id="UP000196708">
    <property type="component" value="Chromosome 1"/>
</dbReference>
<name>A0A1Z2SBQ6_VIBGA</name>